<evidence type="ECO:0000313" key="7">
    <source>
        <dbReference type="EMBL" id="QDU72063.1"/>
    </source>
</evidence>
<evidence type="ECO:0000256" key="3">
    <source>
        <dbReference type="ARBA" id="ARBA00022692"/>
    </source>
</evidence>
<dbReference type="EMBL" id="CP036280">
    <property type="protein sequence ID" value="QDU72063.1"/>
    <property type="molecule type" value="Genomic_DNA"/>
</dbReference>
<evidence type="ECO:0000256" key="5">
    <source>
        <dbReference type="ARBA" id="ARBA00023136"/>
    </source>
</evidence>
<keyword evidence="5 6" id="KW-0472">Membrane</keyword>
<dbReference type="RefSeq" id="WP_145446245.1">
    <property type="nucleotide sequence ID" value="NZ_CP036280.1"/>
</dbReference>
<organism evidence="7 8">
    <name type="scientific">Mucisphaera calidilacus</name>
    <dbReference type="NCBI Taxonomy" id="2527982"/>
    <lineage>
        <taxon>Bacteria</taxon>
        <taxon>Pseudomonadati</taxon>
        <taxon>Planctomycetota</taxon>
        <taxon>Phycisphaerae</taxon>
        <taxon>Phycisphaerales</taxon>
        <taxon>Phycisphaeraceae</taxon>
        <taxon>Mucisphaera</taxon>
    </lineage>
</organism>
<dbReference type="Proteomes" id="UP000320386">
    <property type="component" value="Chromosome"/>
</dbReference>
<dbReference type="Gene3D" id="3.30.700.10">
    <property type="entry name" value="Glycoprotein, Type 4 Pilin"/>
    <property type="match status" value="1"/>
</dbReference>
<dbReference type="Pfam" id="PF07963">
    <property type="entry name" value="N_methyl"/>
    <property type="match status" value="1"/>
</dbReference>
<evidence type="ECO:0000256" key="1">
    <source>
        <dbReference type="ARBA" id="ARBA00004167"/>
    </source>
</evidence>
<dbReference type="KEGG" id="mcad:Pan265_19250"/>
<dbReference type="PRINTS" id="PR00813">
    <property type="entry name" value="BCTERIALGSPG"/>
</dbReference>
<sequence>MRSKQRERGGFTLVEILIVVVILGVLAAMVIPQMSSATDEARIGAAIANRNAIHSAILSYFKDHAEYPQTLDPDWFVNKRLPANPFGQAWEGDPVQEFSSNDLSRRIPEYKIINPSLNYGKPFWYHPRTGDIYLRVPDQGNDAETLALFNRINGLDLTSITQDMP</sequence>
<dbReference type="SUPFAM" id="SSF54523">
    <property type="entry name" value="Pili subunits"/>
    <property type="match status" value="1"/>
</dbReference>
<proteinExistence type="predicted"/>
<keyword evidence="4 6" id="KW-1133">Transmembrane helix</keyword>
<keyword evidence="3 6" id="KW-0812">Transmembrane</keyword>
<dbReference type="PROSITE" id="PS00409">
    <property type="entry name" value="PROKAR_NTER_METHYL"/>
    <property type="match status" value="1"/>
</dbReference>
<dbReference type="OrthoDB" id="10006440at2"/>
<evidence type="ECO:0000256" key="6">
    <source>
        <dbReference type="SAM" id="Phobius"/>
    </source>
</evidence>
<keyword evidence="2" id="KW-0488">Methylation</keyword>
<feature type="transmembrane region" description="Helical" evidence="6">
    <location>
        <begin position="12"/>
        <end position="31"/>
    </location>
</feature>
<dbReference type="PANTHER" id="PTHR30093:SF44">
    <property type="entry name" value="TYPE II SECRETION SYSTEM CORE PROTEIN G"/>
    <property type="match status" value="1"/>
</dbReference>
<dbReference type="GO" id="GO:0016020">
    <property type="term" value="C:membrane"/>
    <property type="evidence" value="ECO:0007669"/>
    <property type="project" value="UniProtKB-SubCell"/>
</dbReference>
<keyword evidence="8" id="KW-1185">Reference proteome</keyword>
<dbReference type="AlphaFoldDB" id="A0A518BYL3"/>
<gene>
    <name evidence="7" type="primary">xcpT_4</name>
    <name evidence="7" type="ORF">Pan265_19250</name>
</gene>
<dbReference type="InterPro" id="IPR045584">
    <property type="entry name" value="Pilin-like"/>
</dbReference>
<reference evidence="7 8" key="1">
    <citation type="submission" date="2019-02" db="EMBL/GenBank/DDBJ databases">
        <title>Deep-cultivation of Planctomycetes and their phenomic and genomic characterization uncovers novel biology.</title>
        <authorList>
            <person name="Wiegand S."/>
            <person name="Jogler M."/>
            <person name="Boedeker C."/>
            <person name="Pinto D."/>
            <person name="Vollmers J."/>
            <person name="Rivas-Marin E."/>
            <person name="Kohn T."/>
            <person name="Peeters S.H."/>
            <person name="Heuer A."/>
            <person name="Rast P."/>
            <person name="Oberbeckmann S."/>
            <person name="Bunk B."/>
            <person name="Jeske O."/>
            <person name="Meyerdierks A."/>
            <person name="Storesund J.E."/>
            <person name="Kallscheuer N."/>
            <person name="Luecker S."/>
            <person name="Lage O.M."/>
            <person name="Pohl T."/>
            <person name="Merkel B.J."/>
            <person name="Hornburger P."/>
            <person name="Mueller R.-W."/>
            <person name="Bruemmer F."/>
            <person name="Labrenz M."/>
            <person name="Spormann A.M."/>
            <person name="Op den Camp H."/>
            <person name="Overmann J."/>
            <person name="Amann R."/>
            <person name="Jetten M.S.M."/>
            <person name="Mascher T."/>
            <person name="Medema M.H."/>
            <person name="Devos D.P."/>
            <person name="Kaster A.-K."/>
            <person name="Ovreas L."/>
            <person name="Rohde M."/>
            <person name="Galperin M.Y."/>
            <person name="Jogler C."/>
        </authorList>
    </citation>
    <scope>NUCLEOTIDE SEQUENCE [LARGE SCALE GENOMIC DNA]</scope>
    <source>
        <strain evidence="7 8">Pan265</strain>
    </source>
</reference>
<evidence type="ECO:0000256" key="2">
    <source>
        <dbReference type="ARBA" id="ARBA00022481"/>
    </source>
</evidence>
<name>A0A518BYL3_9BACT</name>
<dbReference type="InterPro" id="IPR000983">
    <property type="entry name" value="Bac_GSPG_pilin"/>
</dbReference>
<comment type="subcellular location">
    <subcellularLocation>
        <location evidence="1">Membrane</location>
        <topology evidence="1">Single-pass membrane protein</topology>
    </subcellularLocation>
</comment>
<dbReference type="GO" id="GO:0015628">
    <property type="term" value="P:protein secretion by the type II secretion system"/>
    <property type="evidence" value="ECO:0007669"/>
    <property type="project" value="InterPro"/>
</dbReference>
<dbReference type="PANTHER" id="PTHR30093">
    <property type="entry name" value="GENERAL SECRETION PATHWAY PROTEIN G"/>
    <property type="match status" value="1"/>
</dbReference>
<dbReference type="NCBIfam" id="TIGR02532">
    <property type="entry name" value="IV_pilin_GFxxxE"/>
    <property type="match status" value="1"/>
</dbReference>
<evidence type="ECO:0000313" key="8">
    <source>
        <dbReference type="Proteomes" id="UP000320386"/>
    </source>
</evidence>
<accession>A0A518BYL3</accession>
<dbReference type="InterPro" id="IPR012902">
    <property type="entry name" value="N_methyl_site"/>
</dbReference>
<protein>
    <submittedName>
        <fullName evidence="7">Type II secretion system protein G</fullName>
    </submittedName>
</protein>
<evidence type="ECO:0000256" key="4">
    <source>
        <dbReference type="ARBA" id="ARBA00022989"/>
    </source>
</evidence>
<dbReference type="GO" id="GO:0015627">
    <property type="term" value="C:type II protein secretion system complex"/>
    <property type="evidence" value="ECO:0007669"/>
    <property type="project" value="InterPro"/>
</dbReference>